<dbReference type="GO" id="GO:0016616">
    <property type="term" value="F:oxidoreductase activity, acting on the CH-OH group of donors, NAD or NADP as acceptor"/>
    <property type="evidence" value="ECO:0007669"/>
    <property type="project" value="UniProtKB-ARBA"/>
</dbReference>
<feature type="binding site" evidence="3">
    <location>
        <position position="111"/>
    </location>
    <ligand>
        <name>substrate</name>
    </ligand>
</feature>
<dbReference type="PIRSF" id="PIRSF000097">
    <property type="entry name" value="AKR"/>
    <property type="match status" value="1"/>
</dbReference>
<dbReference type="Gene3D" id="3.20.20.100">
    <property type="entry name" value="NADP-dependent oxidoreductase domain"/>
    <property type="match status" value="1"/>
</dbReference>
<dbReference type="Pfam" id="PF00248">
    <property type="entry name" value="Aldo_ket_red"/>
    <property type="match status" value="1"/>
</dbReference>
<keyword evidence="1" id="KW-0560">Oxidoreductase</keyword>
<dbReference type="PRINTS" id="PR00069">
    <property type="entry name" value="ALDKETRDTASE"/>
</dbReference>
<dbReference type="AlphaFoldDB" id="A0AAX4J9G1"/>
<dbReference type="FunFam" id="3.20.20.100:FF:000002">
    <property type="entry name" value="2,5-diketo-D-gluconic acid reductase A"/>
    <property type="match status" value="1"/>
</dbReference>
<gene>
    <name evidence="6" type="ORF">VNE69_02123</name>
</gene>
<accession>A0AAX4J9G1</accession>
<dbReference type="KEGG" id="vnx:VNE69_02123"/>
<dbReference type="PROSITE" id="PS00798">
    <property type="entry name" value="ALDOKETO_REDUCTASE_1"/>
    <property type="match status" value="1"/>
</dbReference>
<dbReference type="InterPro" id="IPR036812">
    <property type="entry name" value="NAD(P)_OxRdtase_dom_sf"/>
</dbReference>
<feature type="domain" description="NADP-dependent oxidoreductase" evidence="5">
    <location>
        <begin position="17"/>
        <end position="285"/>
    </location>
</feature>
<dbReference type="GeneID" id="90540413"/>
<dbReference type="InterPro" id="IPR023210">
    <property type="entry name" value="NADP_OxRdtase_dom"/>
</dbReference>
<proteinExistence type="predicted"/>
<keyword evidence="7" id="KW-1185">Reference proteome</keyword>
<dbReference type="EMBL" id="CP142727">
    <property type="protein sequence ID" value="WUR02598.1"/>
    <property type="molecule type" value="Genomic_DNA"/>
</dbReference>
<evidence type="ECO:0000259" key="5">
    <source>
        <dbReference type="Pfam" id="PF00248"/>
    </source>
</evidence>
<organism evidence="6 7">
    <name type="scientific">Vairimorpha necatrix</name>
    <dbReference type="NCBI Taxonomy" id="6039"/>
    <lineage>
        <taxon>Eukaryota</taxon>
        <taxon>Fungi</taxon>
        <taxon>Fungi incertae sedis</taxon>
        <taxon>Microsporidia</taxon>
        <taxon>Nosematidae</taxon>
        <taxon>Vairimorpha</taxon>
    </lineage>
</organism>
<dbReference type="InterPro" id="IPR020471">
    <property type="entry name" value="AKR"/>
</dbReference>
<reference evidence="6" key="1">
    <citation type="journal article" date="2024" name="BMC Genomics">
        <title>Functional annotation of a divergent genome using sequence and structure-based similarity.</title>
        <authorList>
            <person name="Svedberg D."/>
            <person name="Winiger R.R."/>
            <person name="Berg A."/>
            <person name="Sharma H."/>
            <person name="Tellgren-Roth C."/>
            <person name="Debrunner-Vossbrinck B.A."/>
            <person name="Vossbrinck C.R."/>
            <person name="Barandun J."/>
        </authorList>
    </citation>
    <scope>NUCLEOTIDE SEQUENCE</scope>
    <source>
        <strain evidence="6">Illinois isolate</strain>
    </source>
</reference>
<evidence type="ECO:0000256" key="1">
    <source>
        <dbReference type="ARBA" id="ARBA00023002"/>
    </source>
</evidence>
<dbReference type="CDD" id="cd19071">
    <property type="entry name" value="AKR_AKR1-5-like"/>
    <property type="match status" value="1"/>
</dbReference>
<dbReference type="Proteomes" id="UP001334084">
    <property type="component" value="Chromosome 2"/>
</dbReference>
<dbReference type="InterPro" id="IPR018170">
    <property type="entry name" value="Aldo/ket_reductase_CS"/>
</dbReference>
<feature type="site" description="Lowers pKa of active site Tyr" evidence="4">
    <location>
        <position position="80"/>
    </location>
</feature>
<evidence type="ECO:0000256" key="4">
    <source>
        <dbReference type="PIRSR" id="PIRSR000097-3"/>
    </source>
</evidence>
<dbReference type="SUPFAM" id="SSF51430">
    <property type="entry name" value="NAD(P)-linked oxidoreductase"/>
    <property type="match status" value="1"/>
</dbReference>
<protein>
    <submittedName>
        <fullName evidence="6">Aldose reductase</fullName>
    </submittedName>
</protein>
<sequence length="302" mass="35021">MFSKKITLNNGKEMPMLGLGTYKINTEKSVEDALRNALKCGYRHIDTALLYENEIFIGKALLKIFKEGLVKREELFITSKLWNTYHEDPERGIRTTLNNLQMDYIDLYLVHWPVKFKTNENFESLKNEKGEIILDEFECVKLWNKMEKLLEKGLTKSIGVANHGEHNLQLILKECKIKPVVNQVEINPYLSQEGLVDFCHKNGINVISYSSFGGPTKSKYNLREDEELIKISKKYNKTVSQVILSWLIKRDIMVIPKSTSEEHIKENAGIFDIEDEDMKKISGLNKNFRFNDASSYGPDRFK</sequence>
<evidence type="ECO:0000313" key="7">
    <source>
        <dbReference type="Proteomes" id="UP001334084"/>
    </source>
</evidence>
<feature type="active site" description="Proton donor" evidence="2">
    <location>
        <position position="51"/>
    </location>
</feature>
<dbReference type="RefSeq" id="XP_065328743.1">
    <property type="nucleotide sequence ID" value="XM_065472671.1"/>
</dbReference>
<dbReference type="PANTHER" id="PTHR11732">
    <property type="entry name" value="ALDO/KETO REDUCTASE"/>
    <property type="match status" value="1"/>
</dbReference>
<evidence type="ECO:0000256" key="2">
    <source>
        <dbReference type="PIRSR" id="PIRSR000097-1"/>
    </source>
</evidence>
<evidence type="ECO:0000313" key="6">
    <source>
        <dbReference type="EMBL" id="WUR02598.1"/>
    </source>
</evidence>
<name>A0AAX4J9G1_9MICR</name>
<evidence type="ECO:0000256" key="3">
    <source>
        <dbReference type="PIRSR" id="PIRSR000097-2"/>
    </source>
</evidence>